<name>A0ACB0ZPW6_MELEN</name>
<proteinExistence type="predicted"/>
<accession>A0ACB0ZPW6</accession>
<evidence type="ECO:0000313" key="2">
    <source>
        <dbReference type="Proteomes" id="UP001497535"/>
    </source>
</evidence>
<organism evidence="1 2">
    <name type="scientific">Meloidogyne enterolobii</name>
    <name type="common">Root-knot nematode worm</name>
    <name type="synonym">Meloidogyne mayaguensis</name>
    <dbReference type="NCBI Taxonomy" id="390850"/>
    <lineage>
        <taxon>Eukaryota</taxon>
        <taxon>Metazoa</taxon>
        <taxon>Ecdysozoa</taxon>
        <taxon>Nematoda</taxon>
        <taxon>Chromadorea</taxon>
        <taxon>Rhabditida</taxon>
        <taxon>Tylenchina</taxon>
        <taxon>Tylenchomorpha</taxon>
        <taxon>Tylenchoidea</taxon>
        <taxon>Meloidogynidae</taxon>
        <taxon>Meloidogyninae</taxon>
        <taxon>Meloidogyne</taxon>
    </lineage>
</organism>
<dbReference type="Proteomes" id="UP001497535">
    <property type="component" value="Unassembled WGS sequence"/>
</dbReference>
<evidence type="ECO:0000313" key="1">
    <source>
        <dbReference type="EMBL" id="CAK5080437.1"/>
    </source>
</evidence>
<keyword evidence="2" id="KW-1185">Reference proteome</keyword>
<protein>
    <submittedName>
        <fullName evidence="1">Uncharacterized protein</fullName>
    </submittedName>
</protein>
<sequence>MRFSQTKEDKYKDQMLIKQSIKASNQVALELARLAEENKRTNAEIAANTRKNNEELDALKTENKNLKNQAEKDKKIEKPPPKETKNVYQEKEKKTEQKIDKCGGDALGEASKGNFRPGLKQVAKEGGDWAATGAKGYCKRKLKIFSFACDPLVDGVKSEIVDPQIDLACKKYLN</sequence>
<reference evidence="1" key="1">
    <citation type="submission" date="2023-11" db="EMBL/GenBank/DDBJ databases">
        <authorList>
            <person name="Poullet M."/>
        </authorList>
    </citation>
    <scope>NUCLEOTIDE SEQUENCE</scope>
    <source>
        <strain evidence="1">E1834</strain>
    </source>
</reference>
<dbReference type="EMBL" id="CAVMJV010000041">
    <property type="protein sequence ID" value="CAK5080437.1"/>
    <property type="molecule type" value="Genomic_DNA"/>
</dbReference>
<comment type="caution">
    <text evidence="1">The sequence shown here is derived from an EMBL/GenBank/DDBJ whole genome shotgun (WGS) entry which is preliminary data.</text>
</comment>
<gene>
    <name evidence="1" type="ORF">MENTE1834_LOCUS27610</name>
</gene>